<dbReference type="PANTHER" id="PTHR30290">
    <property type="entry name" value="PERIPLASMIC BINDING COMPONENT OF ABC TRANSPORTER"/>
    <property type="match status" value="1"/>
</dbReference>
<feature type="signal peptide" evidence="2">
    <location>
        <begin position="1"/>
        <end position="27"/>
    </location>
</feature>
<dbReference type="eggNOG" id="COG0747">
    <property type="taxonomic scope" value="Bacteria"/>
</dbReference>
<dbReference type="SUPFAM" id="SSF53850">
    <property type="entry name" value="Periplasmic binding protein-like II"/>
    <property type="match status" value="1"/>
</dbReference>
<feature type="domain" description="Solute-binding protein family 5" evidence="3">
    <location>
        <begin position="125"/>
        <end position="472"/>
    </location>
</feature>
<dbReference type="Proteomes" id="UP000001918">
    <property type="component" value="Chromosome"/>
</dbReference>
<dbReference type="HOGENOM" id="CLU_017028_11_1_11"/>
<dbReference type="GO" id="GO:0043190">
    <property type="term" value="C:ATP-binding cassette (ABC) transporter complex"/>
    <property type="evidence" value="ECO:0007669"/>
    <property type="project" value="InterPro"/>
</dbReference>
<dbReference type="RefSeq" id="WP_012853598.1">
    <property type="nucleotide sequence ID" value="NC_013510.1"/>
</dbReference>
<dbReference type="EMBL" id="CP001738">
    <property type="protein sequence ID" value="ACY98814.1"/>
    <property type="molecule type" value="Genomic_DNA"/>
</dbReference>
<sequence length="570" mass="62988">MDDPVKVRASAPALACVIVLAALPALAGCDFGPSAGRTPEHVSQIPSHDINPMPRERLRSGGTLRRPMPEFPAQWNFHHLNGSKGVVNEVLRGVMPYLMRSDAAGVSHPVPEYLADVKIRTRPVQTVTYTINPKARWSDGTPITYRDFAAQARALSGRDARFQVAAVTGYDRIAGVRRGRNERQAVVTFARPFADWRALFSPLYPAATSRDPQVFNRGWLHRVPVTAGPFRVESIDRTAKTITIVRDPRWWGRPALLDRIVFRVMDPAAMPGAFANGEVDVLEAGGDAAAYRRALGVPGAVIRRAAGPDWRHLTFNAAGPILADVRVRRAIMIGIDRRALAEADLKDLDWPVQVLGNHFFMHTQAGYVDNSGVLGGHDPQRAARMLEEAGWRRTGRYRVKDGRVLALRFVVPATQQISRREGELVQAMLARIGVRIDIHPVPTDDLFDRHVLPGDFDIVPFSWLGTPFPVSANRAVFAMPRRGGIQQNYARVGSARLDAAMDRAVAELDPVKARRLVNEADRLVWRQAAVLPLYQRPQLVAVRGELANFGARGFCDLAYEDIGFLARPAG</sequence>
<dbReference type="AlphaFoldDB" id="D1AAA1"/>
<protein>
    <submittedName>
        <fullName evidence="4">Extracellular solute-binding protein family 5</fullName>
    </submittedName>
</protein>
<dbReference type="GO" id="GO:0042597">
    <property type="term" value="C:periplasmic space"/>
    <property type="evidence" value="ECO:0007669"/>
    <property type="project" value="UniProtKB-ARBA"/>
</dbReference>
<feature type="region of interest" description="Disordered" evidence="1">
    <location>
        <begin position="38"/>
        <end position="57"/>
    </location>
</feature>
<organism evidence="4 5">
    <name type="scientific">Thermomonospora curvata (strain ATCC 19995 / DSM 43183 / JCM 3096 / KCTC 9072 / NBRC 15933 / NCIMB 10081 / Henssen B9)</name>
    <dbReference type="NCBI Taxonomy" id="471852"/>
    <lineage>
        <taxon>Bacteria</taxon>
        <taxon>Bacillati</taxon>
        <taxon>Actinomycetota</taxon>
        <taxon>Actinomycetes</taxon>
        <taxon>Streptosporangiales</taxon>
        <taxon>Thermomonosporaceae</taxon>
        <taxon>Thermomonospora</taxon>
    </lineage>
</organism>
<dbReference type="Pfam" id="PF00496">
    <property type="entry name" value="SBP_bac_5"/>
    <property type="match status" value="1"/>
</dbReference>
<dbReference type="GO" id="GO:1904680">
    <property type="term" value="F:peptide transmembrane transporter activity"/>
    <property type="evidence" value="ECO:0007669"/>
    <property type="project" value="TreeGrafter"/>
</dbReference>
<evidence type="ECO:0000259" key="3">
    <source>
        <dbReference type="Pfam" id="PF00496"/>
    </source>
</evidence>
<dbReference type="STRING" id="471852.Tcur_3275"/>
<dbReference type="PIRSF" id="PIRSF002741">
    <property type="entry name" value="MppA"/>
    <property type="match status" value="1"/>
</dbReference>
<gene>
    <name evidence="4" type="ordered locus">Tcur_3275</name>
</gene>
<evidence type="ECO:0000313" key="5">
    <source>
        <dbReference type="Proteomes" id="UP000001918"/>
    </source>
</evidence>
<evidence type="ECO:0000313" key="4">
    <source>
        <dbReference type="EMBL" id="ACY98814.1"/>
    </source>
</evidence>
<name>D1AAA1_THECD</name>
<dbReference type="Gene3D" id="3.90.76.10">
    <property type="entry name" value="Dipeptide-binding Protein, Domain 1"/>
    <property type="match status" value="1"/>
</dbReference>
<dbReference type="Gene3D" id="3.40.190.10">
    <property type="entry name" value="Periplasmic binding protein-like II"/>
    <property type="match status" value="1"/>
</dbReference>
<feature type="chain" id="PRO_5003019503" evidence="2">
    <location>
        <begin position="28"/>
        <end position="570"/>
    </location>
</feature>
<dbReference type="InterPro" id="IPR030678">
    <property type="entry name" value="Peptide/Ni-bd"/>
</dbReference>
<dbReference type="PANTHER" id="PTHR30290:SF65">
    <property type="entry name" value="MONOACYL PHOSPHATIDYLINOSITOL TETRAMANNOSIDE-BINDING PROTEIN LPQW-RELATED"/>
    <property type="match status" value="1"/>
</dbReference>
<reference evidence="4 5" key="1">
    <citation type="journal article" date="2011" name="Stand. Genomic Sci.">
        <title>Complete genome sequence of Thermomonospora curvata type strain (B9).</title>
        <authorList>
            <person name="Chertkov O."/>
            <person name="Sikorski J."/>
            <person name="Nolan M."/>
            <person name="Lapidus A."/>
            <person name="Lucas S."/>
            <person name="Del Rio T.G."/>
            <person name="Tice H."/>
            <person name="Cheng J.F."/>
            <person name="Goodwin L."/>
            <person name="Pitluck S."/>
            <person name="Liolios K."/>
            <person name="Ivanova N."/>
            <person name="Mavromatis K."/>
            <person name="Mikhailova N."/>
            <person name="Ovchinnikova G."/>
            <person name="Pati A."/>
            <person name="Chen A."/>
            <person name="Palaniappan K."/>
            <person name="Djao O.D."/>
            <person name="Land M."/>
            <person name="Hauser L."/>
            <person name="Chang Y.J."/>
            <person name="Jeffries C.D."/>
            <person name="Brettin T."/>
            <person name="Han C."/>
            <person name="Detter J.C."/>
            <person name="Rohde M."/>
            <person name="Goker M."/>
            <person name="Woyke T."/>
            <person name="Bristow J."/>
            <person name="Eisen J.A."/>
            <person name="Markowitz V."/>
            <person name="Hugenholtz P."/>
            <person name="Klenk H.P."/>
            <person name="Kyrpides N.C."/>
        </authorList>
    </citation>
    <scope>NUCLEOTIDE SEQUENCE [LARGE SCALE GENOMIC DNA]</scope>
    <source>
        <strain evidence="5">ATCC 19995 / DSM 43183 / JCM 3096 / KCTC 9072 / NBRC 15933 / NCIMB 10081 / Henssen B9</strain>
    </source>
</reference>
<dbReference type="GO" id="GO:0015833">
    <property type="term" value="P:peptide transport"/>
    <property type="evidence" value="ECO:0007669"/>
    <property type="project" value="TreeGrafter"/>
</dbReference>
<dbReference type="InterPro" id="IPR000914">
    <property type="entry name" value="SBP_5_dom"/>
</dbReference>
<dbReference type="KEGG" id="tcu:Tcur_3275"/>
<dbReference type="OrthoDB" id="7888869at2"/>
<keyword evidence="5" id="KW-1185">Reference proteome</keyword>
<evidence type="ECO:0000256" key="1">
    <source>
        <dbReference type="SAM" id="MobiDB-lite"/>
    </source>
</evidence>
<proteinExistence type="predicted"/>
<accession>D1AAA1</accession>
<dbReference type="InterPro" id="IPR039424">
    <property type="entry name" value="SBP_5"/>
</dbReference>
<dbReference type="PROSITE" id="PS51257">
    <property type="entry name" value="PROKAR_LIPOPROTEIN"/>
    <property type="match status" value="1"/>
</dbReference>
<keyword evidence="2" id="KW-0732">Signal</keyword>
<dbReference type="Gene3D" id="3.10.105.10">
    <property type="entry name" value="Dipeptide-binding Protein, Domain 3"/>
    <property type="match status" value="1"/>
</dbReference>
<dbReference type="CDD" id="cd08501">
    <property type="entry name" value="PBP2_Lpqw"/>
    <property type="match status" value="1"/>
</dbReference>
<evidence type="ECO:0000256" key="2">
    <source>
        <dbReference type="SAM" id="SignalP"/>
    </source>
</evidence>